<organism evidence="3 4">
    <name type="scientific">Xylaria grammica</name>
    <dbReference type="NCBI Taxonomy" id="363999"/>
    <lineage>
        <taxon>Eukaryota</taxon>
        <taxon>Fungi</taxon>
        <taxon>Dikarya</taxon>
        <taxon>Ascomycota</taxon>
        <taxon>Pezizomycotina</taxon>
        <taxon>Sordariomycetes</taxon>
        <taxon>Xylariomycetidae</taxon>
        <taxon>Xylariales</taxon>
        <taxon>Xylariaceae</taxon>
        <taxon>Xylaria</taxon>
    </lineage>
</organism>
<feature type="region of interest" description="Disordered" evidence="1">
    <location>
        <begin position="220"/>
        <end position="242"/>
    </location>
</feature>
<feature type="region of interest" description="Disordered" evidence="1">
    <location>
        <begin position="660"/>
        <end position="693"/>
    </location>
</feature>
<dbReference type="AlphaFoldDB" id="A0A439CPF7"/>
<keyword evidence="4" id="KW-1185">Reference proteome</keyword>
<protein>
    <recommendedName>
        <fullName evidence="2">DNA replication regulator Sld3 C-terminal domain-containing protein</fullName>
    </recommendedName>
</protein>
<reference evidence="3 4" key="1">
    <citation type="submission" date="2018-12" db="EMBL/GenBank/DDBJ databases">
        <title>Draft genome sequence of Xylaria grammica IHI A82.</title>
        <authorList>
            <person name="Buettner E."/>
            <person name="Kellner H."/>
        </authorList>
    </citation>
    <scope>NUCLEOTIDE SEQUENCE [LARGE SCALE GENOMIC DNA]</scope>
    <source>
        <strain evidence="3 4">IHI A82</strain>
    </source>
</reference>
<name>A0A439CPF7_9PEZI</name>
<feature type="compositionally biased region" description="Basic and acidic residues" evidence="1">
    <location>
        <begin position="683"/>
        <end position="693"/>
    </location>
</feature>
<dbReference type="PANTHER" id="PTHR28067:SF1">
    <property type="entry name" value="DNA REPLICATION REGULATOR SLD3"/>
    <property type="match status" value="1"/>
</dbReference>
<feature type="compositionally biased region" description="Low complexity" evidence="1">
    <location>
        <begin position="784"/>
        <end position="795"/>
    </location>
</feature>
<feature type="compositionally biased region" description="Basic and acidic residues" evidence="1">
    <location>
        <begin position="1"/>
        <end position="12"/>
    </location>
</feature>
<gene>
    <name evidence="3" type="ORF">EKO27_g11068</name>
</gene>
<feature type="compositionally biased region" description="Basic and acidic residues" evidence="1">
    <location>
        <begin position="933"/>
        <end position="948"/>
    </location>
</feature>
<dbReference type="STRING" id="363999.A0A439CPF7"/>
<dbReference type="Gene3D" id="1.20.58.2130">
    <property type="match status" value="1"/>
</dbReference>
<feature type="region of interest" description="Disordered" evidence="1">
    <location>
        <begin position="1"/>
        <end position="43"/>
    </location>
</feature>
<evidence type="ECO:0000256" key="1">
    <source>
        <dbReference type="SAM" id="MobiDB-lite"/>
    </source>
</evidence>
<feature type="compositionally biased region" description="Basic residues" evidence="1">
    <location>
        <begin position="378"/>
        <end position="389"/>
    </location>
</feature>
<feature type="domain" description="DNA replication regulator Sld3 C-terminal" evidence="2">
    <location>
        <begin position="286"/>
        <end position="829"/>
    </location>
</feature>
<feature type="region of interest" description="Disordered" evidence="1">
    <location>
        <begin position="765"/>
        <end position="830"/>
    </location>
</feature>
<proteinExistence type="predicted"/>
<feature type="region of interest" description="Disordered" evidence="1">
    <location>
        <begin position="569"/>
        <end position="629"/>
    </location>
</feature>
<dbReference type="EMBL" id="RYZI01000646">
    <property type="protein sequence ID" value="RWA04036.1"/>
    <property type="molecule type" value="Genomic_DNA"/>
</dbReference>
<feature type="compositionally biased region" description="Basic and acidic residues" evidence="1">
    <location>
        <begin position="582"/>
        <end position="593"/>
    </location>
</feature>
<accession>A0A439CPF7</accession>
<dbReference type="PANTHER" id="PTHR28067">
    <property type="entry name" value="DNA REPLICATION REGULATOR SLD3"/>
    <property type="match status" value="1"/>
</dbReference>
<evidence type="ECO:0000313" key="4">
    <source>
        <dbReference type="Proteomes" id="UP000286045"/>
    </source>
</evidence>
<dbReference type="InterPro" id="IPR013948">
    <property type="entry name" value="DNA_replication_reg_Sld3_C"/>
</dbReference>
<feature type="region of interest" description="Disordered" evidence="1">
    <location>
        <begin position="366"/>
        <end position="396"/>
    </location>
</feature>
<comment type="caution">
    <text evidence="3">The sequence shown here is derived from an EMBL/GenBank/DDBJ whole genome shotgun (WGS) entry which is preliminary data.</text>
</comment>
<feature type="region of interest" description="Disordered" evidence="1">
    <location>
        <begin position="464"/>
        <end position="489"/>
    </location>
</feature>
<evidence type="ECO:0000259" key="2">
    <source>
        <dbReference type="Pfam" id="PF08639"/>
    </source>
</evidence>
<evidence type="ECO:0000313" key="3">
    <source>
        <dbReference type="EMBL" id="RWA04036.1"/>
    </source>
</evidence>
<dbReference type="Pfam" id="PF08639">
    <property type="entry name" value="Sld3_STD"/>
    <property type="match status" value="1"/>
</dbReference>
<dbReference type="GO" id="GO:0031261">
    <property type="term" value="C:DNA replication preinitiation complex"/>
    <property type="evidence" value="ECO:0007669"/>
    <property type="project" value="TreeGrafter"/>
</dbReference>
<sequence length="966" mass="106971">MSKRVQDPDASRPPRPASSNTDSPFRHGHKLTNSAFEPDKAESDDSVAMQELLRPLIVIKPHPPKLTIKPRSLQPLMLLPREHLRLSFLDLSSPYGSFESSLSFEANIRILDLESRMGNRPVVLIARLESNKSVYAIERQMNSLYSLCHLGSWVDLEQICNLATVSYRALIRKQPALPAEPTAHAPLTTPQISHTNKKRRLAIEAIQSLVKKPTRSRSISVLSQAGEASRPPTPAQGDGAADVGSVSVVQDAPSSSNSTPRPGVETQVDIAQDQDEALNMPGAEGIFDNIRSQYFEALYHSMGSLAYFAKGPLSRARAAFHLDCDSTLEMSDLLEFLKSIVLATAQIDKKYRETIPKIQSEMKTVVEDSDVEQGQGKGKSRKRKVKKMRIGKDGLYPNEDDHVRRWWAIHKPQSKDDEESTTKSTEQQDIKIQTSLLRSRETQLQMIIILEILSLEPLVTRETTNDSQLPGLPPAEESQNSPKEISTKKRNKHNLPFLLDVHADRLCIWHSTTFDEFNVMNESQIGSRPESRRSSKSASDPLKDFCVDIIVPFFAARLPEHCDSINRKLGGPVMMPPKPGRIKTETTPKEKTKPGTVAKRPALSKSNRTLENVLSKETERHRRSMSRGPSGVIALMRSASTPTLPLLKREASEPLSLASIPNADASKSQDKHTSSTRPGSATRRAETKEKRDAFVKEELRNAISTLRRPNREVVGKAMAEADERRAVTSLSQLRKSRKPTQQNPFQNVVKATPVGSRFHDVLAKERDSQSGLSQRFDAITEEQVPPSSSMVPSSAPRKRNREAAFGSEPTARPTPGAPASDHIIATPAKPSSLNPNFLSVPQPDEGVVLASSPVMPRKISQPSFVAKARPATLGHRDSGIEIPPTPSKSNVLAETPIKPRQNNAITSMDHYITVTPVKSKILDNSSAVSVDAAKTKDAKNDNENKPERKMTIFERLGWDDDYDDIV</sequence>
<dbReference type="GO" id="GO:0006270">
    <property type="term" value="P:DNA replication initiation"/>
    <property type="evidence" value="ECO:0007669"/>
    <property type="project" value="InterPro"/>
</dbReference>
<feature type="region of interest" description="Disordered" evidence="1">
    <location>
        <begin position="926"/>
        <end position="948"/>
    </location>
</feature>
<dbReference type="Proteomes" id="UP000286045">
    <property type="component" value="Unassembled WGS sequence"/>
</dbReference>
<dbReference type="InterPro" id="IPR042511">
    <property type="entry name" value="Sld3"/>
</dbReference>